<gene>
    <name evidence="4" type="ORF">HYH03_012648</name>
</gene>
<keyword evidence="3" id="KW-0472">Membrane</keyword>
<feature type="compositionally biased region" description="Gly residues" evidence="2">
    <location>
        <begin position="96"/>
        <end position="106"/>
    </location>
</feature>
<reference evidence="4" key="1">
    <citation type="journal article" date="2020" name="bioRxiv">
        <title>Comparative genomics of Chlamydomonas.</title>
        <authorList>
            <person name="Craig R.J."/>
            <person name="Hasan A.R."/>
            <person name="Ness R.W."/>
            <person name="Keightley P.D."/>
        </authorList>
    </citation>
    <scope>NUCLEOTIDE SEQUENCE</scope>
    <source>
        <strain evidence="4">CCAP 11/70</strain>
    </source>
</reference>
<dbReference type="Proteomes" id="UP000612055">
    <property type="component" value="Unassembled WGS sequence"/>
</dbReference>
<keyword evidence="1" id="KW-0175">Coiled coil</keyword>
<keyword evidence="5" id="KW-1185">Reference proteome</keyword>
<sequence>MFAAGRLRPGAGGPAGAPERSPPGPGAEEEEFAVVDSPSRALHSPGGCADPGLGGKAAAAPAPAAPAPATPAPGPAAGIRRAAPSAPAPAKEQPDGDGGGGDGGCGDKVAAAPAPAPAAAAAAAGVHSPTARLVGVLQSTLDGWLAREEPARRQLLAELQRGRAAVRRWVLALCSLTGASLLAAAGAWVAVSLLQAQAQLAELRAEVTAVREGCERMEQRWHDAQFAVVRYERPAGGGGGGGGGGARRDEGCVIC</sequence>
<evidence type="ECO:0000256" key="2">
    <source>
        <dbReference type="SAM" id="MobiDB-lite"/>
    </source>
</evidence>
<proteinExistence type="predicted"/>
<evidence type="ECO:0000256" key="3">
    <source>
        <dbReference type="SAM" id="Phobius"/>
    </source>
</evidence>
<feature type="region of interest" description="Disordered" evidence="2">
    <location>
        <begin position="1"/>
        <end position="109"/>
    </location>
</feature>
<dbReference type="AlphaFoldDB" id="A0A835XPS1"/>
<comment type="caution">
    <text evidence="4">The sequence shown here is derived from an EMBL/GenBank/DDBJ whole genome shotgun (WGS) entry which is preliminary data.</text>
</comment>
<protein>
    <submittedName>
        <fullName evidence="4">Uncharacterized protein</fullName>
    </submittedName>
</protein>
<dbReference type="EMBL" id="JAEHOE010000079">
    <property type="protein sequence ID" value="KAG2488852.1"/>
    <property type="molecule type" value="Genomic_DNA"/>
</dbReference>
<evidence type="ECO:0000313" key="5">
    <source>
        <dbReference type="Proteomes" id="UP000612055"/>
    </source>
</evidence>
<feature type="compositionally biased region" description="Pro residues" evidence="2">
    <location>
        <begin position="63"/>
        <end position="74"/>
    </location>
</feature>
<feature type="coiled-coil region" evidence="1">
    <location>
        <begin position="193"/>
        <end position="220"/>
    </location>
</feature>
<keyword evidence="3" id="KW-1133">Transmembrane helix</keyword>
<feature type="transmembrane region" description="Helical" evidence="3">
    <location>
        <begin position="169"/>
        <end position="191"/>
    </location>
</feature>
<name>A0A835XPS1_9CHLO</name>
<evidence type="ECO:0000313" key="4">
    <source>
        <dbReference type="EMBL" id="KAG2488852.1"/>
    </source>
</evidence>
<keyword evidence="3" id="KW-0812">Transmembrane</keyword>
<evidence type="ECO:0000256" key="1">
    <source>
        <dbReference type="SAM" id="Coils"/>
    </source>
</evidence>
<feature type="compositionally biased region" description="Low complexity" evidence="2">
    <location>
        <begin position="75"/>
        <end position="90"/>
    </location>
</feature>
<accession>A0A835XPS1</accession>
<organism evidence="4 5">
    <name type="scientific">Edaphochlamys debaryana</name>
    <dbReference type="NCBI Taxonomy" id="47281"/>
    <lineage>
        <taxon>Eukaryota</taxon>
        <taxon>Viridiplantae</taxon>
        <taxon>Chlorophyta</taxon>
        <taxon>core chlorophytes</taxon>
        <taxon>Chlorophyceae</taxon>
        <taxon>CS clade</taxon>
        <taxon>Chlamydomonadales</taxon>
        <taxon>Chlamydomonadales incertae sedis</taxon>
        <taxon>Edaphochlamys</taxon>
    </lineage>
</organism>